<keyword evidence="8" id="KW-0997">Cell inner membrane</keyword>
<dbReference type="CDD" id="cd17320">
    <property type="entry name" value="MFS_MdfA_MDR_like"/>
    <property type="match status" value="1"/>
</dbReference>
<gene>
    <name evidence="10" type="ORF">QJT80_05720</name>
</gene>
<dbReference type="GO" id="GO:1990961">
    <property type="term" value="P:xenobiotic detoxification by transmembrane export across the plasma membrane"/>
    <property type="evidence" value="ECO:0007669"/>
    <property type="project" value="InterPro"/>
</dbReference>
<dbReference type="GO" id="GO:0005886">
    <property type="term" value="C:plasma membrane"/>
    <property type="evidence" value="ECO:0007669"/>
    <property type="project" value="UniProtKB-SubCell"/>
</dbReference>
<evidence type="ECO:0000256" key="6">
    <source>
        <dbReference type="ARBA" id="ARBA00022989"/>
    </source>
</evidence>
<feature type="transmembrane region" description="Helical" evidence="8">
    <location>
        <begin position="342"/>
        <end position="366"/>
    </location>
</feature>
<dbReference type="PANTHER" id="PTHR23502">
    <property type="entry name" value="MAJOR FACILITATOR SUPERFAMILY"/>
    <property type="match status" value="1"/>
</dbReference>
<evidence type="ECO:0000256" key="4">
    <source>
        <dbReference type="ARBA" id="ARBA00022475"/>
    </source>
</evidence>
<feature type="transmembrane region" description="Helical" evidence="8">
    <location>
        <begin position="48"/>
        <end position="67"/>
    </location>
</feature>
<dbReference type="Pfam" id="PF07690">
    <property type="entry name" value="MFS_1"/>
    <property type="match status" value="1"/>
</dbReference>
<reference evidence="10" key="1">
    <citation type="journal article" date="2023" name="Int. J. Mol. Sci.">
        <title>Metagenomics Revealed a New Genus 'Candidatus Thiocaldithrix dubininis' gen. nov., sp. nov. and a New Species 'Candidatus Thiothrix putei' sp. nov. in the Family Thiotrichaceae, Some Members of Which Have Traits of Both Na+- and H+-Motive Energetics.</title>
        <authorList>
            <person name="Ravin N.V."/>
            <person name="Muntyan M.S."/>
            <person name="Smolyakov D.D."/>
            <person name="Rudenko T.S."/>
            <person name="Beletsky A.V."/>
            <person name="Mardanov A.V."/>
            <person name="Grabovich M.Y."/>
        </authorList>
    </citation>
    <scope>NUCLEOTIDE SEQUENCE</scope>
    <source>
        <strain evidence="10">GKL-01</strain>
    </source>
</reference>
<organism evidence="10">
    <name type="scientific">Candidatus Thiocaldithrix dubininis</name>
    <dbReference type="NCBI Taxonomy" id="3080823"/>
    <lineage>
        <taxon>Bacteria</taxon>
        <taxon>Pseudomonadati</taxon>
        <taxon>Pseudomonadota</taxon>
        <taxon>Gammaproteobacteria</taxon>
        <taxon>Thiotrichales</taxon>
        <taxon>Thiotrichaceae</taxon>
        <taxon>Candidatus Thiocaldithrix</taxon>
    </lineage>
</organism>
<evidence type="ECO:0000313" key="10">
    <source>
        <dbReference type="EMBL" id="WGZ91976.1"/>
    </source>
</evidence>
<reference evidence="10" key="2">
    <citation type="submission" date="2023-04" db="EMBL/GenBank/DDBJ databases">
        <authorList>
            <person name="Beletskiy A.V."/>
            <person name="Mardanov A.V."/>
            <person name="Ravin N.V."/>
        </authorList>
    </citation>
    <scope>NUCLEOTIDE SEQUENCE</scope>
    <source>
        <strain evidence="10">GKL-01</strain>
    </source>
</reference>
<comment type="similarity">
    <text evidence="2 8">Belongs to the major facilitator superfamily. Bcr/CmlA family.</text>
</comment>
<evidence type="ECO:0000256" key="5">
    <source>
        <dbReference type="ARBA" id="ARBA00022692"/>
    </source>
</evidence>
<dbReference type="Gene3D" id="1.20.1720.10">
    <property type="entry name" value="Multidrug resistance protein D"/>
    <property type="match status" value="1"/>
</dbReference>
<feature type="transmembrane region" description="Helical" evidence="8">
    <location>
        <begin position="164"/>
        <end position="182"/>
    </location>
</feature>
<evidence type="ECO:0000256" key="1">
    <source>
        <dbReference type="ARBA" id="ARBA00004651"/>
    </source>
</evidence>
<keyword evidence="4" id="KW-1003">Cell membrane</keyword>
<feature type="transmembrane region" description="Helical" evidence="8">
    <location>
        <begin position="79"/>
        <end position="97"/>
    </location>
</feature>
<dbReference type="InterPro" id="IPR020846">
    <property type="entry name" value="MFS_dom"/>
</dbReference>
<accession>A0AA95HC30</accession>
<sequence length="401" mass="43216">MKHTLPRFGEFIVLMALLGSMTALSIDAMFPAMSAIKSDLQATQGNQIQLIVPSLFLGLGLGQLLFGPSSDAFGRKPPMLWGLGMFIAGSLLSMLAPNFSIMLIGRFLQGLGAAATRVVSMALIRDCYSGRAMARVMSFIMSVFILVPMLAPSLGQLILQLGSWRMIFAMFVLLALIAAFWFQTRMPETLAPHERRPFTLSNLLQGLKIVLSTRSTLLYTLAIGLVFGAFMGYLGSSEAILKQQYQLGDWFPLYFGLLALGVGTASLLNARLVQHFGMYKICLYAILGVTLLAVLYLIGWVGRYAGQPPLNSFMLYLFLSFMHIGLLFGNLNALAMEPVGHIAGLGASLIGAISTLLAVGIGTIIGQAYNGTVLPIVLGFALIGFSVSVLLLLTPPPQHKA</sequence>
<evidence type="ECO:0000256" key="8">
    <source>
        <dbReference type="RuleBase" id="RU365088"/>
    </source>
</evidence>
<keyword evidence="7 8" id="KW-0472">Membrane</keyword>
<feature type="domain" description="Major facilitator superfamily (MFS) profile" evidence="9">
    <location>
        <begin position="11"/>
        <end position="401"/>
    </location>
</feature>
<evidence type="ECO:0000256" key="2">
    <source>
        <dbReference type="ARBA" id="ARBA00006236"/>
    </source>
</evidence>
<dbReference type="PANTHER" id="PTHR23502:SF132">
    <property type="entry name" value="POLYAMINE TRANSPORTER 2-RELATED"/>
    <property type="match status" value="1"/>
</dbReference>
<name>A0AA95HC30_9GAMM</name>
<feature type="transmembrane region" description="Helical" evidence="8">
    <location>
        <begin position="103"/>
        <end position="124"/>
    </location>
</feature>
<dbReference type="EMBL" id="CP124755">
    <property type="protein sequence ID" value="WGZ91976.1"/>
    <property type="molecule type" value="Genomic_DNA"/>
</dbReference>
<feature type="transmembrane region" description="Helical" evidence="8">
    <location>
        <begin position="217"/>
        <end position="235"/>
    </location>
</feature>
<dbReference type="InterPro" id="IPR004812">
    <property type="entry name" value="Efflux_drug-R_Bcr/CmlA"/>
</dbReference>
<dbReference type="PROSITE" id="PS50850">
    <property type="entry name" value="MFS"/>
    <property type="match status" value="1"/>
</dbReference>
<dbReference type="Proteomes" id="UP001300672">
    <property type="component" value="Chromosome"/>
</dbReference>
<evidence type="ECO:0000259" key="9">
    <source>
        <dbReference type="PROSITE" id="PS50850"/>
    </source>
</evidence>
<feature type="transmembrane region" description="Helical" evidence="8">
    <location>
        <begin position="250"/>
        <end position="269"/>
    </location>
</feature>
<dbReference type="GO" id="GO:0042910">
    <property type="term" value="F:xenobiotic transmembrane transporter activity"/>
    <property type="evidence" value="ECO:0007669"/>
    <property type="project" value="InterPro"/>
</dbReference>
<dbReference type="KEGG" id="tdu:QJT80_05720"/>
<proteinExistence type="inferred from homology"/>
<dbReference type="NCBIfam" id="TIGR00710">
    <property type="entry name" value="efflux_Bcr_CflA"/>
    <property type="match status" value="1"/>
</dbReference>
<dbReference type="InterPro" id="IPR036259">
    <property type="entry name" value="MFS_trans_sf"/>
</dbReference>
<evidence type="ECO:0000256" key="3">
    <source>
        <dbReference type="ARBA" id="ARBA00022448"/>
    </source>
</evidence>
<feature type="transmembrane region" description="Helical" evidence="8">
    <location>
        <begin position="281"/>
        <end position="301"/>
    </location>
</feature>
<keyword evidence="3 8" id="KW-0813">Transport</keyword>
<dbReference type="InterPro" id="IPR011701">
    <property type="entry name" value="MFS"/>
</dbReference>
<comment type="subcellular location">
    <subcellularLocation>
        <location evidence="8">Cell inner membrane</location>
        <topology evidence="8">Multi-pass membrane protein</topology>
    </subcellularLocation>
    <subcellularLocation>
        <location evidence="1">Cell membrane</location>
        <topology evidence="1">Multi-pass membrane protein</topology>
    </subcellularLocation>
</comment>
<dbReference type="AlphaFoldDB" id="A0AA95HC30"/>
<evidence type="ECO:0000256" key="7">
    <source>
        <dbReference type="ARBA" id="ARBA00023136"/>
    </source>
</evidence>
<feature type="transmembrane region" description="Helical" evidence="8">
    <location>
        <begin position="313"/>
        <end position="335"/>
    </location>
</feature>
<feature type="transmembrane region" description="Helical" evidence="8">
    <location>
        <begin position="12"/>
        <end position="36"/>
    </location>
</feature>
<dbReference type="SUPFAM" id="SSF103473">
    <property type="entry name" value="MFS general substrate transporter"/>
    <property type="match status" value="1"/>
</dbReference>
<keyword evidence="6 8" id="KW-1133">Transmembrane helix</keyword>
<protein>
    <recommendedName>
        <fullName evidence="8">Bcr/CflA family efflux transporter</fullName>
    </recommendedName>
</protein>
<feature type="transmembrane region" description="Helical" evidence="8">
    <location>
        <begin position="372"/>
        <end position="393"/>
    </location>
</feature>
<feature type="transmembrane region" description="Helical" evidence="8">
    <location>
        <begin position="136"/>
        <end position="158"/>
    </location>
</feature>
<keyword evidence="5 8" id="KW-0812">Transmembrane</keyword>